<dbReference type="Pfam" id="PF00486">
    <property type="entry name" value="Trans_reg_C"/>
    <property type="match status" value="1"/>
</dbReference>
<reference evidence="7" key="1">
    <citation type="submission" date="2022-11" db="EMBL/GenBank/DDBJ databases">
        <authorList>
            <person name="Somphong A."/>
            <person name="Phongsopitanun W."/>
        </authorList>
    </citation>
    <scope>NUCLEOTIDE SEQUENCE</scope>
    <source>
        <strain evidence="7">Pm04-4</strain>
    </source>
</reference>
<organism evidence="7 8">
    <name type="scientific">Paractinoplanes pyxinae</name>
    <dbReference type="NCBI Taxonomy" id="2997416"/>
    <lineage>
        <taxon>Bacteria</taxon>
        <taxon>Bacillati</taxon>
        <taxon>Actinomycetota</taxon>
        <taxon>Actinomycetes</taxon>
        <taxon>Micromonosporales</taxon>
        <taxon>Micromonosporaceae</taxon>
        <taxon>Paractinoplanes</taxon>
    </lineage>
</organism>
<keyword evidence="8" id="KW-1185">Reference proteome</keyword>
<dbReference type="SMART" id="SM01043">
    <property type="entry name" value="BTAD"/>
    <property type="match status" value="1"/>
</dbReference>
<evidence type="ECO:0000256" key="3">
    <source>
        <dbReference type="ARBA" id="ARBA00023125"/>
    </source>
</evidence>
<keyword evidence="3 5" id="KW-0238">DNA-binding</keyword>
<dbReference type="SMART" id="SM00862">
    <property type="entry name" value="Trans_reg_C"/>
    <property type="match status" value="1"/>
</dbReference>
<accession>A0ABT4ATD0</accession>
<feature type="domain" description="OmpR/PhoB-type" evidence="6">
    <location>
        <begin position="1"/>
        <end position="102"/>
    </location>
</feature>
<dbReference type="InterPro" id="IPR036388">
    <property type="entry name" value="WH-like_DNA-bd_sf"/>
</dbReference>
<evidence type="ECO:0000256" key="4">
    <source>
        <dbReference type="ARBA" id="ARBA00023163"/>
    </source>
</evidence>
<dbReference type="InterPro" id="IPR011990">
    <property type="entry name" value="TPR-like_helical_dom_sf"/>
</dbReference>
<feature type="DNA-binding region" description="OmpR/PhoB-type" evidence="5">
    <location>
        <begin position="1"/>
        <end position="102"/>
    </location>
</feature>
<dbReference type="InterPro" id="IPR005158">
    <property type="entry name" value="BTAD"/>
</dbReference>
<dbReference type="Proteomes" id="UP001151002">
    <property type="component" value="Unassembled WGS sequence"/>
</dbReference>
<evidence type="ECO:0000256" key="2">
    <source>
        <dbReference type="ARBA" id="ARBA00023015"/>
    </source>
</evidence>
<gene>
    <name evidence="7" type="ORF">OWR29_01545</name>
</gene>
<dbReference type="Gene3D" id="1.10.10.10">
    <property type="entry name" value="Winged helix-like DNA-binding domain superfamily/Winged helix DNA-binding domain"/>
    <property type="match status" value="1"/>
</dbReference>
<evidence type="ECO:0000313" key="8">
    <source>
        <dbReference type="Proteomes" id="UP001151002"/>
    </source>
</evidence>
<dbReference type="RefSeq" id="WP_267560430.1">
    <property type="nucleotide sequence ID" value="NZ_JAPNTZ010000001.1"/>
</dbReference>
<dbReference type="Pfam" id="PF03704">
    <property type="entry name" value="BTAD"/>
    <property type="match status" value="1"/>
</dbReference>
<keyword evidence="4" id="KW-0804">Transcription</keyword>
<dbReference type="InterPro" id="IPR016032">
    <property type="entry name" value="Sig_transdc_resp-reg_C-effctor"/>
</dbReference>
<comment type="similarity">
    <text evidence="1">Belongs to the AfsR/DnrI/RedD regulatory family.</text>
</comment>
<evidence type="ECO:0000256" key="1">
    <source>
        <dbReference type="ARBA" id="ARBA00005820"/>
    </source>
</evidence>
<proteinExistence type="inferred from homology"/>
<dbReference type="SUPFAM" id="SSF46894">
    <property type="entry name" value="C-terminal effector domain of the bipartite response regulators"/>
    <property type="match status" value="1"/>
</dbReference>
<dbReference type="EMBL" id="JAPNTZ010000001">
    <property type="protein sequence ID" value="MCY1136665.1"/>
    <property type="molecule type" value="Genomic_DNA"/>
</dbReference>
<sequence length="284" mass="30059">MSGDTVNLRILGPLQVWRGGVEVDPGPRQQRGLLAVLLARPGHAAGVGELMELLWGPEPPPSAVNSIQKYVGTLRRLLEPGLPPRSAGAYLTRHGGAYRFTAGPETLDLVRFRRLVAQAEACANLERSLDGYVAALRLGRGAAGAGLADSPEAGAVFANLDREFSDAVVAAARVAVRLRQPDRVLAPLRRAAGAEPLNEVLQASLVTTLAAAGRLAEAVAAYRSARRRLSEDLGVEPGPELRAAYLTVLERDDILIDELIELCDRLPVLLGRLSARLAASGGAP</sequence>
<dbReference type="PANTHER" id="PTHR35807">
    <property type="entry name" value="TRANSCRIPTIONAL REGULATOR REDD-RELATED"/>
    <property type="match status" value="1"/>
</dbReference>
<dbReference type="InterPro" id="IPR001867">
    <property type="entry name" value="OmpR/PhoB-type_DNA-bd"/>
</dbReference>
<keyword evidence="2" id="KW-0805">Transcription regulation</keyword>
<evidence type="ECO:0000259" key="6">
    <source>
        <dbReference type="PROSITE" id="PS51755"/>
    </source>
</evidence>
<protein>
    <submittedName>
        <fullName evidence="7">BTAD domain-containing putative transcriptional regulator</fullName>
    </submittedName>
</protein>
<dbReference type="PROSITE" id="PS51755">
    <property type="entry name" value="OMPR_PHOB"/>
    <property type="match status" value="1"/>
</dbReference>
<name>A0ABT4ATD0_9ACTN</name>
<dbReference type="SUPFAM" id="SSF48452">
    <property type="entry name" value="TPR-like"/>
    <property type="match status" value="1"/>
</dbReference>
<evidence type="ECO:0000313" key="7">
    <source>
        <dbReference type="EMBL" id="MCY1136665.1"/>
    </source>
</evidence>
<dbReference type="Gene3D" id="1.25.40.10">
    <property type="entry name" value="Tetratricopeptide repeat domain"/>
    <property type="match status" value="1"/>
</dbReference>
<comment type="caution">
    <text evidence="7">The sequence shown here is derived from an EMBL/GenBank/DDBJ whole genome shotgun (WGS) entry which is preliminary data.</text>
</comment>
<evidence type="ECO:0000256" key="5">
    <source>
        <dbReference type="PROSITE-ProRule" id="PRU01091"/>
    </source>
</evidence>
<dbReference type="InterPro" id="IPR051677">
    <property type="entry name" value="AfsR-DnrI-RedD_regulator"/>
</dbReference>
<dbReference type="PANTHER" id="PTHR35807:SF1">
    <property type="entry name" value="TRANSCRIPTIONAL REGULATOR REDD"/>
    <property type="match status" value="1"/>
</dbReference>